<accession>A0A816J381</accession>
<dbReference type="EMBL" id="HG994373">
    <property type="protein sequence ID" value="CAF1750498.1"/>
    <property type="molecule type" value="Genomic_DNA"/>
</dbReference>
<dbReference type="InterPro" id="IPR035979">
    <property type="entry name" value="RBD_domain_sf"/>
</dbReference>
<organism evidence="1">
    <name type="scientific">Brassica napus</name>
    <name type="common">Rape</name>
    <dbReference type="NCBI Taxonomy" id="3708"/>
    <lineage>
        <taxon>Eukaryota</taxon>
        <taxon>Viridiplantae</taxon>
        <taxon>Streptophyta</taxon>
        <taxon>Embryophyta</taxon>
        <taxon>Tracheophyta</taxon>
        <taxon>Spermatophyta</taxon>
        <taxon>Magnoliopsida</taxon>
        <taxon>eudicotyledons</taxon>
        <taxon>Gunneridae</taxon>
        <taxon>Pentapetalae</taxon>
        <taxon>rosids</taxon>
        <taxon>malvids</taxon>
        <taxon>Brassicales</taxon>
        <taxon>Brassicaceae</taxon>
        <taxon>Brassiceae</taxon>
        <taxon>Brassica</taxon>
    </lineage>
</organism>
<proteinExistence type="predicted"/>
<dbReference type="SUPFAM" id="SSF54928">
    <property type="entry name" value="RNA-binding domain, RBD"/>
    <property type="match status" value="1"/>
</dbReference>
<protein>
    <submittedName>
        <fullName evidence="1">(rape) hypothetical protein</fullName>
    </submittedName>
</protein>
<dbReference type="AlphaFoldDB" id="A0A816J381"/>
<sequence length="87" mass="10250">MDLIIFQSNVLYVKSLSFETTEDGLKMVRRSNDTHKSYFYFFYKQIIKHVKKGKCLSTGYRFVEFDSIETATSVYRDLRETVLDGTV</sequence>
<dbReference type="GO" id="GO:0003676">
    <property type="term" value="F:nucleic acid binding"/>
    <property type="evidence" value="ECO:0007669"/>
    <property type="project" value="InterPro"/>
</dbReference>
<dbReference type="InterPro" id="IPR012677">
    <property type="entry name" value="Nucleotide-bd_a/b_plait_sf"/>
</dbReference>
<reference evidence="1" key="1">
    <citation type="submission" date="2021-01" db="EMBL/GenBank/DDBJ databases">
        <authorList>
            <consortium name="Genoscope - CEA"/>
            <person name="William W."/>
        </authorList>
    </citation>
    <scope>NUCLEOTIDE SEQUENCE</scope>
</reference>
<evidence type="ECO:0000313" key="1">
    <source>
        <dbReference type="EMBL" id="CAF1750498.1"/>
    </source>
</evidence>
<gene>
    <name evidence="1" type="ORF">DARMORV10_C09P39000.1</name>
</gene>
<name>A0A816J381_BRANA</name>
<dbReference type="Gene3D" id="3.30.70.330">
    <property type="match status" value="1"/>
</dbReference>
<dbReference type="Proteomes" id="UP001295469">
    <property type="component" value="Chromosome C09"/>
</dbReference>